<feature type="domain" description="DUF7137" evidence="4">
    <location>
        <begin position="116"/>
        <end position="250"/>
    </location>
</feature>
<dbReference type="PANTHER" id="PTHR42028">
    <property type="entry name" value="CHROMOSOME 1, WHOLE GENOME SHOTGUN SEQUENCE"/>
    <property type="match status" value="1"/>
</dbReference>
<evidence type="ECO:0000313" key="5">
    <source>
        <dbReference type="EMBL" id="CEO47244.1"/>
    </source>
</evidence>
<protein>
    <recommendedName>
        <fullName evidence="4">DUF7137 domain-containing protein</fullName>
    </recommendedName>
</protein>
<feature type="compositionally biased region" description="Polar residues" evidence="1">
    <location>
        <begin position="56"/>
        <end position="68"/>
    </location>
</feature>
<accession>A0A0B7JQI6</accession>
<gene>
    <name evidence="5" type="ORF">BN869_000003299_1</name>
</gene>
<evidence type="ECO:0000256" key="2">
    <source>
        <dbReference type="SAM" id="Phobius"/>
    </source>
</evidence>
<evidence type="ECO:0000256" key="1">
    <source>
        <dbReference type="SAM" id="MobiDB-lite"/>
    </source>
</evidence>
<sequence length="285" mass="29927">MRPTRSVVQLAMCLYAMAPLASAWPQWMPEQDSLYVRADESSAASQPASVSATATGEASKTGGNSLNTAKPEESSAEETGSQTGSQTGGSKTTAGASGSSKGTDSAKKTTYGNSIHPGGVNMLTPNPTKTASALFKIGDTVTLGWNYTSVKAAPTAIDVLLSCKSKSATWTLTGNMTYETKAEYIWDTNKQANDGSNPLGTDQYTLIVKDSDAQITDSPQPGYLNAASAFFTFGMYTPQAYTPYADWKCNACSSATPTLDLGAVKLAMTMSLITLLSFTWFVAGL</sequence>
<feature type="compositionally biased region" description="Low complexity" evidence="1">
    <location>
        <begin position="44"/>
        <end position="54"/>
    </location>
</feature>
<feature type="chain" id="PRO_5002117848" description="DUF7137 domain-containing protein" evidence="3">
    <location>
        <begin position="24"/>
        <end position="285"/>
    </location>
</feature>
<keyword evidence="3" id="KW-0732">Signal</keyword>
<reference evidence="5" key="1">
    <citation type="submission" date="2015-01" db="EMBL/GenBank/DDBJ databases">
        <authorList>
            <person name="Durling Mikael"/>
        </authorList>
    </citation>
    <scope>NUCLEOTIDE SEQUENCE</scope>
</reference>
<dbReference type="PANTHER" id="PTHR42028:SF1">
    <property type="entry name" value="YALI0E30657P"/>
    <property type="match status" value="1"/>
</dbReference>
<feature type="region of interest" description="Disordered" evidence="1">
    <location>
        <begin position="44"/>
        <end position="124"/>
    </location>
</feature>
<organism evidence="5">
    <name type="scientific">Bionectria ochroleuca</name>
    <name type="common">Gliocladium roseum</name>
    <dbReference type="NCBI Taxonomy" id="29856"/>
    <lineage>
        <taxon>Eukaryota</taxon>
        <taxon>Fungi</taxon>
        <taxon>Dikarya</taxon>
        <taxon>Ascomycota</taxon>
        <taxon>Pezizomycotina</taxon>
        <taxon>Sordariomycetes</taxon>
        <taxon>Hypocreomycetidae</taxon>
        <taxon>Hypocreales</taxon>
        <taxon>Bionectriaceae</taxon>
        <taxon>Clonostachys</taxon>
    </lineage>
</organism>
<name>A0A0B7JQI6_BIOOC</name>
<dbReference type="AlphaFoldDB" id="A0A0B7JQI6"/>
<keyword evidence="2" id="KW-0472">Membrane</keyword>
<dbReference type="Pfam" id="PF23585">
    <property type="entry name" value="DUF7137"/>
    <property type="match status" value="1"/>
</dbReference>
<keyword evidence="2" id="KW-0812">Transmembrane</keyword>
<proteinExistence type="predicted"/>
<feature type="compositionally biased region" description="Low complexity" evidence="1">
    <location>
        <begin position="79"/>
        <end position="103"/>
    </location>
</feature>
<dbReference type="EMBL" id="CDPU01000007">
    <property type="protein sequence ID" value="CEO47244.1"/>
    <property type="molecule type" value="Genomic_DNA"/>
</dbReference>
<dbReference type="InterPro" id="IPR055561">
    <property type="entry name" value="DUF7137"/>
</dbReference>
<feature type="signal peptide" evidence="3">
    <location>
        <begin position="1"/>
        <end position="23"/>
    </location>
</feature>
<feature type="transmembrane region" description="Helical" evidence="2">
    <location>
        <begin position="262"/>
        <end position="283"/>
    </location>
</feature>
<evidence type="ECO:0000256" key="3">
    <source>
        <dbReference type="SAM" id="SignalP"/>
    </source>
</evidence>
<evidence type="ECO:0000259" key="4">
    <source>
        <dbReference type="Pfam" id="PF23585"/>
    </source>
</evidence>
<keyword evidence="2" id="KW-1133">Transmembrane helix</keyword>